<comment type="cofactor">
    <cofactor evidence="5">
        <name>Mg(2+)</name>
        <dbReference type="ChEBI" id="CHEBI:18420"/>
    </cofactor>
</comment>
<dbReference type="InterPro" id="IPR008181">
    <property type="entry name" value="dUTPase"/>
</dbReference>
<comment type="function">
    <text evidence="5">This enzyme is involved in nucleotide metabolism: it produces dUMP, the immediate precursor of thymidine nucleotides and it decreases the intracellular concentration of dUTP so that uracil cannot be incorporated into DNA.</text>
</comment>
<sequence>MMKIKIRRLNDAAILPEYQHGSIEDAGMDLCSIEEGVLKPGEYKIFKTGIAISLEEGYMGKVAPRSGLALKHGITVLNAEGTIDPGYRGEIGIVLINHGKEAFRVNKGDRIAQLIVQKYETVEWEEVEQLSDSKRGEGGYGHTGV</sequence>
<dbReference type="STRING" id="926561.GCA_000379025_03041"/>
<dbReference type="SUPFAM" id="SSF51283">
    <property type="entry name" value="dUTPase-like"/>
    <property type="match status" value="1"/>
</dbReference>
<evidence type="ECO:0000256" key="4">
    <source>
        <dbReference type="ARBA" id="ARBA00047686"/>
    </source>
</evidence>
<comment type="caution">
    <text evidence="7">The sequence shown here is derived from an EMBL/GenBank/DDBJ whole genome shotgun (WGS) entry which is preliminary data.</text>
</comment>
<evidence type="ECO:0000259" key="6">
    <source>
        <dbReference type="Pfam" id="PF00692"/>
    </source>
</evidence>
<evidence type="ECO:0000313" key="8">
    <source>
        <dbReference type="Proteomes" id="UP000295832"/>
    </source>
</evidence>
<keyword evidence="5" id="KW-0479">Metal-binding</keyword>
<dbReference type="GO" id="GO:0006226">
    <property type="term" value="P:dUMP biosynthetic process"/>
    <property type="evidence" value="ECO:0007669"/>
    <property type="project" value="UniProtKB-UniRule"/>
</dbReference>
<keyword evidence="8" id="KW-1185">Reference proteome</keyword>
<dbReference type="InterPro" id="IPR036157">
    <property type="entry name" value="dUTPase-like_sf"/>
</dbReference>
<dbReference type="AlphaFoldDB" id="A0A4R8GLS8"/>
<evidence type="ECO:0000256" key="2">
    <source>
        <dbReference type="ARBA" id="ARBA00022801"/>
    </source>
</evidence>
<dbReference type="Pfam" id="PF00692">
    <property type="entry name" value="dUTPase"/>
    <property type="match status" value="1"/>
</dbReference>
<dbReference type="InterPro" id="IPR029054">
    <property type="entry name" value="dUTPase-like"/>
</dbReference>
<evidence type="ECO:0000256" key="5">
    <source>
        <dbReference type="HAMAP-Rule" id="MF_00116"/>
    </source>
</evidence>
<keyword evidence="5" id="KW-0460">Magnesium</keyword>
<feature type="binding site" evidence="5">
    <location>
        <begin position="65"/>
        <end position="67"/>
    </location>
    <ligand>
        <name>substrate</name>
    </ligand>
</feature>
<dbReference type="EC" id="3.6.1.23" evidence="5"/>
<comment type="similarity">
    <text evidence="1 5">Belongs to the dUTPase family.</text>
</comment>
<dbReference type="GO" id="GO:0004170">
    <property type="term" value="F:dUTP diphosphatase activity"/>
    <property type="evidence" value="ECO:0007669"/>
    <property type="project" value="UniProtKB-UniRule"/>
</dbReference>
<dbReference type="GO" id="GO:0000287">
    <property type="term" value="F:magnesium ion binding"/>
    <property type="evidence" value="ECO:0007669"/>
    <property type="project" value="UniProtKB-UniRule"/>
</dbReference>
<accession>A0A4R8GLS8</accession>
<feature type="binding site" evidence="5">
    <location>
        <begin position="82"/>
        <end position="84"/>
    </location>
    <ligand>
        <name>substrate</name>
    </ligand>
</feature>
<proteinExistence type="inferred from homology"/>
<feature type="binding site" evidence="5">
    <location>
        <position position="78"/>
    </location>
    <ligand>
        <name>substrate</name>
    </ligand>
</feature>
<keyword evidence="3 5" id="KW-0546">Nucleotide metabolism</keyword>
<gene>
    <name evidence="5" type="primary">dut</name>
    <name evidence="7" type="ORF">C7959_13812</name>
</gene>
<dbReference type="Gene3D" id="2.70.40.10">
    <property type="match status" value="1"/>
</dbReference>
<name>A0A4R8GLS8_9FIRM</name>
<dbReference type="CDD" id="cd07557">
    <property type="entry name" value="trimeric_dUTPase"/>
    <property type="match status" value="1"/>
</dbReference>
<dbReference type="NCBIfam" id="TIGR00576">
    <property type="entry name" value="dut"/>
    <property type="match status" value="1"/>
</dbReference>
<evidence type="ECO:0000256" key="1">
    <source>
        <dbReference type="ARBA" id="ARBA00006581"/>
    </source>
</evidence>
<evidence type="ECO:0000256" key="3">
    <source>
        <dbReference type="ARBA" id="ARBA00023080"/>
    </source>
</evidence>
<dbReference type="NCBIfam" id="NF001862">
    <property type="entry name" value="PRK00601.1"/>
    <property type="match status" value="1"/>
</dbReference>
<reference evidence="7 8" key="1">
    <citation type="submission" date="2019-03" db="EMBL/GenBank/DDBJ databases">
        <title>Subsurface microbial communities from deep shales in Ohio and West Virginia, USA.</title>
        <authorList>
            <person name="Wrighton K."/>
        </authorList>
    </citation>
    <scope>NUCLEOTIDE SEQUENCE [LARGE SCALE GENOMIC DNA]</scope>
    <source>
        <strain evidence="7 8">MSL 6dP</strain>
    </source>
</reference>
<dbReference type="PANTHER" id="PTHR11241:SF0">
    <property type="entry name" value="DEOXYURIDINE 5'-TRIPHOSPHATE NUCLEOTIDOHYDROLASE"/>
    <property type="match status" value="1"/>
</dbReference>
<comment type="catalytic activity">
    <reaction evidence="4 5">
        <text>dUTP + H2O = dUMP + diphosphate + H(+)</text>
        <dbReference type="Rhea" id="RHEA:10248"/>
        <dbReference type="ChEBI" id="CHEBI:15377"/>
        <dbReference type="ChEBI" id="CHEBI:15378"/>
        <dbReference type="ChEBI" id="CHEBI:33019"/>
        <dbReference type="ChEBI" id="CHEBI:61555"/>
        <dbReference type="ChEBI" id="CHEBI:246422"/>
        <dbReference type="EC" id="3.6.1.23"/>
    </reaction>
</comment>
<dbReference type="PANTHER" id="PTHR11241">
    <property type="entry name" value="DEOXYURIDINE 5'-TRIPHOSPHATE NUCLEOTIDOHYDROLASE"/>
    <property type="match status" value="1"/>
</dbReference>
<dbReference type="Proteomes" id="UP000295832">
    <property type="component" value="Unassembled WGS sequence"/>
</dbReference>
<protein>
    <recommendedName>
        <fullName evidence="5">Deoxyuridine 5'-triphosphate nucleotidohydrolase</fullName>
        <shortName evidence="5">dUTPase</shortName>
        <ecNumber evidence="5">3.6.1.23</ecNumber>
    </recommendedName>
    <alternativeName>
        <fullName evidence="5">dUTP pyrophosphatase</fullName>
    </alternativeName>
</protein>
<dbReference type="UniPathway" id="UPA00610">
    <property type="reaction ID" value="UER00666"/>
</dbReference>
<evidence type="ECO:0000313" key="7">
    <source>
        <dbReference type="EMBL" id="TDX46620.1"/>
    </source>
</evidence>
<dbReference type="EMBL" id="SOEG01000038">
    <property type="protein sequence ID" value="TDX46620.1"/>
    <property type="molecule type" value="Genomic_DNA"/>
</dbReference>
<comment type="pathway">
    <text evidence="5">Pyrimidine metabolism; dUMP biosynthesis; dUMP from dCTP (dUTP route): step 2/2.</text>
</comment>
<keyword evidence="2 5" id="KW-0378">Hydrolase</keyword>
<dbReference type="HAMAP" id="MF_00116">
    <property type="entry name" value="dUTPase_bact"/>
    <property type="match status" value="1"/>
</dbReference>
<dbReference type="InterPro" id="IPR033704">
    <property type="entry name" value="dUTPase_trimeric"/>
</dbReference>
<organism evidence="7 8">
    <name type="scientific">Orenia marismortui</name>
    <dbReference type="NCBI Taxonomy" id="46469"/>
    <lineage>
        <taxon>Bacteria</taxon>
        <taxon>Bacillati</taxon>
        <taxon>Bacillota</taxon>
        <taxon>Clostridia</taxon>
        <taxon>Halanaerobiales</taxon>
        <taxon>Halobacteroidaceae</taxon>
        <taxon>Orenia</taxon>
    </lineage>
</organism>
<comment type="caution">
    <text evidence="5">Lacks conserved residue(s) required for the propagation of feature annotation.</text>
</comment>
<feature type="domain" description="dUTPase-like" evidence="6">
    <location>
        <begin position="21"/>
        <end position="144"/>
    </location>
</feature>
<dbReference type="GO" id="GO:0046081">
    <property type="term" value="P:dUTP catabolic process"/>
    <property type="evidence" value="ECO:0007669"/>
    <property type="project" value="InterPro"/>
</dbReference>